<dbReference type="Proteomes" id="UP001642484">
    <property type="component" value="Unassembled WGS sequence"/>
</dbReference>
<comment type="caution">
    <text evidence="4">The sequence shown here is derived from an EMBL/GenBank/DDBJ whole genome shotgun (WGS) entry which is preliminary data.</text>
</comment>
<keyword evidence="2" id="KW-0808">Transferase</keyword>
<evidence type="ECO:0000313" key="5">
    <source>
        <dbReference type="Proteomes" id="UP001642484"/>
    </source>
</evidence>
<dbReference type="Pfam" id="PF00145">
    <property type="entry name" value="DNA_methylase"/>
    <property type="match status" value="1"/>
</dbReference>
<dbReference type="Gene3D" id="3.40.50.150">
    <property type="entry name" value="Vaccinia Virus protein VP39"/>
    <property type="match status" value="1"/>
</dbReference>
<dbReference type="InterPro" id="IPR029063">
    <property type="entry name" value="SAM-dependent_MTases_sf"/>
</dbReference>
<reference evidence="4 5" key="1">
    <citation type="submission" date="2024-02" db="EMBL/GenBank/DDBJ databases">
        <authorList>
            <person name="Chen Y."/>
            <person name="Shah S."/>
            <person name="Dougan E. K."/>
            <person name="Thang M."/>
            <person name="Chan C."/>
        </authorList>
    </citation>
    <scope>NUCLEOTIDE SEQUENCE [LARGE SCALE GENOMIC DNA]</scope>
</reference>
<keyword evidence="5" id="KW-1185">Reference proteome</keyword>
<dbReference type="SUPFAM" id="SSF53335">
    <property type="entry name" value="S-adenosyl-L-methionine-dependent methyltransferases"/>
    <property type="match status" value="1"/>
</dbReference>
<gene>
    <name evidence="4" type="ORF">CCMP2556_LOCUS32137</name>
</gene>
<evidence type="ECO:0000256" key="3">
    <source>
        <dbReference type="SAM" id="MobiDB-lite"/>
    </source>
</evidence>
<dbReference type="InterPro" id="IPR001525">
    <property type="entry name" value="C5_MeTfrase"/>
</dbReference>
<accession>A0ABP0NPD0</accession>
<keyword evidence="1" id="KW-0489">Methyltransferase</keyword>
<sequence>MQVSSTMADQMCVNWWHGSGLFPDIARFNRPLNVTMPCVGIDGCGVAMQHMAVRFKPTNVYDLEHRYEGYLQHHFGDVPLHLGKDNGDINKLKMENGKHHGQSDIRAEVFLTVVRLMISLIKSGDLFAAVIENVKGICQKIKGLEVSFMDQLLEALNKEADEFSWDTVILHAKDYMLAQTRTRVFLRGVRKTTFPRGVPPPLPGFGEKGLREFLCPGLPAVDRSSLTKVMRQNLMDAEKKLQQAVADGEYGKSDLIVFPLDRADGKAYKRSYSVNMAPTLTTNNTYLFVTSLDFKKRDGQREFFRFLQPGERMNLQGFAGSTLVESSEALRVKASGNAYPVPLMIAVLHPILQELQPHITGQLKVKGSLLDESATKACANFDKFMATCSAAAAKAAKGRAKQQKKKGGAKAFRPKAKPLAKRKAKAKAQAKQKGARGGKVKKTIKKVQRKSTGYYKYRFLSSSSS</sequence>
<dbReference type="Gene3D" id="3.90.120.10">
    <property type="entry name" value="DNA Methylase, subunit A, domain 2"/>
    <property type="match status" value="1"/>
</dbReference>
<organism evidence="4 5">
    <name type="scientific">Durusdinium trenchii</name>
    <dbReference type="NCBI Taxonomy" id="1381693"/>
    <lineage>
        <taxon>Eukaryota</taxon>
        <taxon>Sar</taxon>
        <taxon>Alveolata</taxon>
        <taxon>Dinophyceae</taxon>
        <taxon>Suessiales</taxon>
        <taxon>Symbiodiniaceae</taxon>
        <taxon>Durusdinium</taxon>
    </lineage>
</organism>
<evidence type="ECO:0000256" key="1">
    <source>
        <dbReference type="ARBA" id="ARBA00022603"/>
    </source>
</evidence>
<proteinExistence type="predicted"/>
<evidence type="ECO:0000313" key="4">
    <source>
        <dbReference type="EMBL" id="CAK9065346.1"/>
    </source>
</evidence>
<feature type="region of interest" description="Disordered" evidence="3">
    <location>
        <begin position="399"/>
        <end position="443"/>
    </location>
</feature>
<evidence type="ECO:0000256" key="2">
    <source>
        <dbReference type="ARBA" id="ARBA00022679"/>
    </source>
</evidence>
<dbReference type="EMBL" id="CAXAMN010022000">
    <property type="protein sequence ID" value="CAK9065346.1"/>
    <property type="molecule type" value="Genomic_DNA"/>
</dbReference>
<protein>
    <submittedName>
        <fullName evidence="4">Uncharacterized protein</fullName>
    </submittedName>
</protein>
<name>A0ABP0NPD0_9DINO</name>